<evidence type="ECO:0000313" key="2">
    <source>
        <dbReference type="EMBL" id="RDB27194.1"/>
    </source>
</evidence>
<evidence type="ECO:0000313" key="3">
    <source>
        <dbReference type="Proteomes" id="UP000076154"/>
    </source>
</evidence>
<feature type="compositionally biased region" description="Low complexity" evidence="1">
    <location>
        <begin position="382"/>
        <end position="413"/>
    </location>
</feature>
<protein>
    <submittedName>
        <fullName evidence="2">Uncharacterized protein</fullName>
    </submittedName>
</protein>
<organism evidence="2 3">
    <name type="scientific">Hypsizygus marmoreus</name>
    <name type="common">White beech mushroom</name>
    <name type="synonym">Agaricus marmoreus</name>
    <dbReference type="NCBI Taxonomy" id="39966"/>
    <lineage>
        <taxon>Eukaryota</taxon>
        <taxon>Fungi</taxon>
        <taxon>Dikarya</taxon>
        <taxon>Basidiomycota</taxon>
        <taxon>Agaricomycotina</taxon>
        <taxon>Agaricomycetes</taxon>
        <taxon>Agaricomycetidae</taxon>
        <taxon>Agaricales</taxon>
        <taxon>Tricholomatineae</taxon>
        <taxon>Lyophyllaceae</taxon>
        <taxon>Hypsizygus</taxon>
    </lineage>
</organism>
<feature type="region of interest" description="Disordered" evidence="1">
    <location>
        <begin position="382"/>
        <end position="419"/>
    </location>
</feature>
<dbReference type="AlphaFoldDB" id="A0A369K5X6"/>
<proteinExistence type="predicted"/>
<feature type="compositionally biased region" description="Polar residues" evidence="1">
    <location>
        <begin position="216"/>
        <end position="225"/>
    </location>
</feature>
<feature type="compositionally biased region" description="Basic residues" evidence="1">
    <location>
        <begin position="238"/>
        <end position="250"/>
    </location>
</feature>
<evidence type="ECO:0000256" key="1">
    <source>
        <dbReference type="SAM" id="MobiDB-lite"/>
    </source>
</evidence>
<sequence length="467" mass="51375">MAATFDLPPTFNNLDRQQRMRLVRSNRKLEAVLGTAPYVFEPEDEPTVYLERSSKAHHREARVFSHSPSSSTSSLTSSSSLISEGSYVVIHNPLKPSPSPVKPVARPRKVPQALELSRPVLRRLRSVPVSNTDGRHPAHVSSAIAPLSPLSPTFSINLEKAQSVGLDSRRKKMAKLKRTLGENVPAELVFPPSHKSSDTTTEKALKPRQRKPVPFSSPSALTSQPLPHPVESAPPISRPKRKSSRSRARIPKPLQSPPPPTSPSELIIPPPRNSSKNAPTLAERRRRARPRSLSLSTGTDMLQRTLREHVAVDAGVESSDEQTMGAAPPSVSTKIVLTRASVDVYRKPTRDIIPPSRSPPPFQTTVPTHDVYQHRYARSSPSNLNFDLDASSSSSNLLRPQQSQHSHSKSCSHATTSKVQSAIPAKFATAFLSPAEFGKRKERGWSGEWNRKDMSEVVKGLRGLKAR</sequence>
<comment type="caution">
    <text evidence="2">The sequence shown here is derived from an EMBL/GenBank/DDBJ whole genome shotgun (WGS) entry which is preliminary data.</text>
</comment>
<dbReference type="InParanoid" id="A0A369K5X6"/>
<feature type="region of interest" description="Disordered" evidence="1">
    <location>
        <begin position="186"/>
        <end position="298"/>
    </location>
</feature>
<accession>A0A369K5X6</accession>
<feature type="compositionally biased region" description="Basic and acidic residues" evidence="1">
    <location>
        <begin position="195"/>
        <end position="205"/>
    </location>
</feature>
<dbReference type="Proteomes" id="UP000076154">
    <property type="component" value="Unassembled WGS sequence"/>
</dbReference>
<gene>
    <name evidence="2" type="ORF">Hypma_004417</name>
</gene>
<dbReference type="OrthoDB" id="3215907at2759"/>
<feature type="compositionally biased region" description="Pro residues" evidence="1">
    <location>
        <begin position="254"/>
        <end position="272"/>
    </location>
</feature>
<name>A0A369K5X6_HYPMA</name>
<dbReference type="EMBL" id="LUEZ02000017">
    <property type="protein sequence ID" value="RDB27194.1"/>
    <property type="molecule type" value="Genomic_DNA"/>
</dbReference>
<reference evidence="2" key="1">
    <citation type="submission" date="2018-04" db="EMBL/GenBank/DDBJ databases">
        <title>Whole genome sequencing of Hypsizygus marmoreus.</title>
        <authorList>
            <person name="Choi I.-G."/>
            <person name="Min B."/>
            <person name="Kim J.-G."/>
            <person name="Kim S."/>
            <person name="Oh Y.-L."/>
            <person name="Kong W.-S."/>
            <person name="Park H."/>
            <person name="Jeong J."/>
            <person name="Song E.-S."/>
        </authorList>
    </citation>
    <scope>NUCLEOTIDE SEQUENCE [LARGE SCALE GENOMIC DNA]</scope>
    <source>
        <strain evidence="2">51987-8</strain>
    </source>
</reference>
<keyword evidence="3" id="KW-1185">Reference proteome</keyword>